<proteinExistence type="predicted"/>
<feature type="compositionally biased region" description="Basic and acidic residues" evidence="1">
    <location>
        <begin position="336"/>
        <end position="351"/>
    </location>
</feature>
<name>A0AAW2Z469_9EUKA</name>
<feature type="compositionally biased region" description="Acidic residues" evidence="1">
    <location>
        <begin position="232"/>
        <end position="252"/>
    </location>
</feature>
<comment type="caution">
    <text evidence="2">The sequence shown here is derived from an EMBL/GenBank/DDBJ whole genome shotgun (WGS) entry which is preliminary data.</text>
</comment>
<organism evidence="2 3">
    <name type="scientific">Acrasis kona</name>
    <dbReference type="NCBI Taxonomy" id="1008807"/>
    <lineage>
        <taxon>Eukaryota</taxon>
        <taxon>Discoba</taxon>
        <taxon>Heterolobosea</taxon>
        <taxon>Tetramitia</taxon>
        <taxon>Eutetramitia</taxon>
        <taxon>Acrasidae</taxon>
        <taxon>Acrasis</taxon>
    </lineage>
</organism>
<feature type="compositionally biased region" description="Acidic residues" evidence="1">
    <location>
        <begin position="291"/>
        <end position="304"/>
    </location>
</feature>
<feature type="compositionally biased region" description="Polar residues" evidence="1">
    <location>
        <begin position="41"/>
        <end position="60"/>
    </location>
</feature>
<evidence type="ECO:0000313" key="2">
    <source>
        <dbReference type="EMBL" id="KAL0484047.1"/>
    </source>
</evidence>
<evidence type="ECO:0000256" key="1">
    <source>
        <dbReference type="SAM" id="MobiDB-lite"/>
    </source>
</evidence>
<feature type="compositionally biased region" description="Polar residues" evidence="1">
    <location>
        <begin position="208"/>
        <end position="217"/>
    </location>
</feature>
<gene>
    <name evidence="2" type="ORF">AKO1_004668</name>
</gene>
<feature type="compositionally biased region" description="Polar residues" evidence="1">
    <location>
        <begin position="320"/>
        <end position="332"/>
    </location>
</feature>
<reference evidence="2 3" key="1">
    <citation type="submission" date="2024-03" db="EMBL/GenBank/DDBJ databases">
        <title>The Acrasis kona genome and developmental transcriptomes reveal deep origins of eukaryotic multicellular pathways.</title>
        <authorList>
            <person name="Sheikh S."/>
            <person name="Fu C.-J."/>
            <person name="Brown M.W."/>
            <person name="Baldauf S.L."/>
        </authorList>
    </citation>
    <scope>NUCLEOTIDE SEQUENCE [LARGE SCALE GENOMIC DNA]</scope>
    <source>
        <strain evidence="2 3">ATCC MYA-3509</strain>
    </source>
</reference>
<dbReference type="Proteomes" id="UP001431209">
    <property type="component" value="Unassembled WGS sequence"/>
</dbReference>
<protein>
    <submittedName>
        <fullName evidence="2">Uncharacterized protein</fullName>
    </submittedName>
</protein>
<feature type="region of interest" description="Disordered" evidence="1">
    <location>
        <begin position="232"/>
        <end position="456"/>
    </location>
</feature>
<feature type="compositionally biased region" description="Polar residues" evidence="1">
    <location>
        <begin position="1"/>
        <end position="24"/>
    </location>
</feature>
<feature type="compositionally biased region" description="Basic and acidic residues" evidence="1">
    <location>
        <begin position="176"/>
        <end position="185"/>
    </location>
</feature>
<keyword evidence="3" id="KW-1185">Reference proteome</keyword>
<accession>A0AAW2Z469</accession>
<feature type="compositionally biased region" description="Basic residues" evidence="1">
    <location>
        <begin position="446"/>
        <end position="456"/>
    </location>
</feature>
<dbReference type="EMBL" id="JAOPGA020001018">
    <property type="protein sequence ID" value="KAL0484047.1"/>
    <property type="molecule type" value="Genomic_DNA"/>
</dbReference>
<evidence type="ECO:0000313" key="3">
    <source>
        <dbReference type="Proteomes" id="UP001431209"/>
    </source>
</evidence>
<sequence length="456" mass="51578">MTPYTNNMTPRPQSSKQMMHTKSSPYVDRSTQLEELLGKISNVNKNPESNTASPSRTAQHISPVGHGNSTSFVPKALQNVIVEEKQPEGEVRVLDEKQWLKDLYFVKNRESLLTAFNVIKWRLEVGDFVDGNANYIKCEIPKPQPVTRSEQPSLNVGDDANVLESTDAQPEEVREEEQIQSEKHLTNLNGSLEDINTEDDLLSPPTLDENTNNQLKHITSDDNNHIYIETIPDVEDDVEEEDQRSVEVEENNEPINIQETSDTDNQEKSPALDQSEEVIIDDSSSSVQFDEFTEANQMDDDDEHPDLMDLPSPKNRNDLQENQSWSTDNILINSPLDEHSDQGDAKQEQQKAKYKQNTPDERTRTHSYDNAPAVKDKKSTKGDKKDPLNDFYEALHAGPDLSGSESDSNPPVVRQGSLEVEEKPRRVIGEKKVLPTKKVSPAKKVLPAKKKRRLHK</sequence>
<dbReference type="AlphaFoldDB" id="A0AAW2Z469"/>
<feature type="compositionally biased region" description="Basic and acidic residues" evidence="1">
    <location>
        <begin position="420"/>
        <end position="433"/>
    </location>
</feature>
<feature type="region of interest" description="Disordered" evidence="1">
    <location>
        <begin position="1"/>
        <end position="69"/>
    </location>
</feature>
<feature type="region of interest" description="Disordered" evidence="1">
    <location>
        <begin position="144"/>
        <end position="218"/>
    </location>
</feature>
<feature type="compositionally biased region" description="Basic and acidic residues" evidence="1">
    <location>
        <begin position="358"/>
        <end position="367"/>
    </location>
</feature>
<feature type="compositionally biased region" description="Basic and acidic residues" evidence="1">
    <location>
        <begin position="374"/>
        <end position="388"/>
    </location>
</feature>